<proteinExistence type="predicted"/>
<evidence type="ECO:0000256" key="1">
    <source>
        <dbReference type="ARBA" id="ARBA00022630"/>
    </source>
</evidence>
<accession>U2YNP7</accession>
<protein>
    <submittedName>
        <fullName evidence="6">Putative monooxygenase</fullName>
    </submittedName>
</protein>
<dbReference type="CDD" id="cd01094">
    <property type="entry name" value="Alkanesulfonate_monoxygenase"/>
    <property type="match status" value="1"/>
</dbReference>
<dbReference type="InterPro" id="IPR036661">
    <property type="entry name" value="Luciferase-like_sf"/>
</dbReference>
<keyword evidence="1" id="KW-0285">Flavoprotein</keyword>
<name>U2YNP7_9SPHN</name>
<evidence type="ECO:0000256" key="3">
    <source>
        <dbReference type="ARBA" id="ARBA00023002"/>
    </source>
</evidence>
<feature type="domain" description="Luciferase-like" evidence="5">
    <location>
        <begin position="19"/>
        <end position="341"/>
    </location>
</feature>
<evidence type="ECO:0000313" key="7">
    <source>
        <dbReference type="Proteomes" id="UP000016568"/>
    </source>
</evidence>
<evidence type="ECO:0000256" key="4">
    <source>
        <dbReference type="ARBA" id="ARBA00023033"/>
    </source>
</evidence>
<dbReference type="Pfam" id="PF00296">
    <property type="entry name" value="Bac_luciferase"/>
    <property type="match status" value="1"/>
</dbReference>
<evidence type="ECO:0000313" key="6">
    <source>
        <dbReference type="EMBL" id="GAD50207.1"/>
    </source>
</evidence>
<keyword evidence="2" id="KW-0288">FMN</keyword>
<organism evidence="6 7">
    <name type="scientific">Caenibius tardaugens NBRC 16725</name>
    <dbReference type="NCBI Taxonomy" id="1219035"/>
    <lineage>
        <taxon>Bacteria</taxon>
        <taxon>Pseudomonadati</taxon>
        <taxon>Pseudomonadota</taxon>
        <taxon>Alphaproteobacteria</taxon>
        <taxon>Sphingomonadales</taxon>
        <taxon>Erythrobacteraceae</taxon>
        <taxon>Caenibius</taxon>
    </lineage>
</organism>
<sequence length="387" mass="42888">MRGPMTTGVNSLRRKDQFKLGTFSSNCSSGMSITNVPERWNASWDNNLALARMLDDAGIDFMLPVARWVGYANTGDSNFQGHVLETLTWAAGLLAATQRITVISTVHTMAFNPVVLAKQIATIDQIGHGRAGLNIVAGWNAPEMAALGLELPEGHDVRYAYADEWFEIVRRLWTSTERFDFDGEFFQLKEVNSDPLPFAGLPPVINAAGSKEGRDFAVKNAEFLFTPAIDLKRSAEETAELKALAASRGKEIELLTFSHVVCRPTTKEAEDYVQYFGFEHRDTKTLDRVIELQFAHAQSFPHDLLTLIRDRFAVGHGGYPLVGTPEQVADGICAIREAGFSGTTLSFVDYVKEFPYFRDEVLPILEARGLRTSESREGEDLKVAFAG</sequence>
<dbReference type="SUPFAM" id="SSF51679">
    <property type="entry name" value="Bacterial luciferase-like"/>
    <property type="match status" value="1"/>
</dbReference>
<dbReference type="eggNOG" id="COG2141">
    <property type="taxonomic scope" value="Bacteria"/>
</dbReference>
<dbReference type="EMBL" id="BASZ01000007">
    <property type="protein sequence ID" value="GAD50207.1"/>
    <property type="molecule type" value="Genomic_DNA"/>
</dbReference>
<evidence type="ECO:0000256" key="2">
    <source>
        <dbReference type="ARBA" id="ARBA00022643"/>
    </source>
</evidence>
<keyword evidence="7" id="KW-1185">Reference proteome</keyword>
<keyword evidence="4 6" id="KW-0503">Monooxygenase</keyword>
<dbReference type="GO" id="GO:0016705">
    <property type="term" value="F:oxidoreductase activity, acting on paired donors, with incorporation or reduction of molecular oxygen"/>
    <property type="evidence" value="ECO:0007669"/>
    <property type="project" value="InterPro"/>
</dbReference>
<dbReference type="PANTHER" id="PTHR42847:SF4">
    <property type="entry name" value="ALKANESULFONATE MONOOXYGENASE-RELATED"/>
    <property type="match status" value="1"/>
</dbReference>
<comment type="caution">
    <text evidence="6">The sequence shown here is derived from an EMBL/GenBank/DDBJ whole genome shotgun (WGS) entry which is preliminary data.</text>
</comment>
<dbReference type="Proteomes" id="UP000016568">
    <property type="component" value="Unassembled WGS sequence"/>
</dbReference>
<dbReference type="PANTHER" id="PTHR42847">
    <property type="entry name" value="ALKANESULFONATE MONOOXYGENASE"/>
    <property type="match status" value="1"/>
</dbReference>
<gene>
    <name evidence="6" type="ORF">NT2_07_02070</name>
</gene>
<dbReference type="InterPro" id="IPR011251">
    <property type="entry name" value="Luciferase-like_dom"/>
</dbReference>
<reference evidence="6 7" key="1">
    <citation type="submission" date="2013-09" db="EMBL/GenBank/DDBJ databases">
        <title>Whole genome shotgun sequence of Novosphingobium tardaugens NBRC 16725.</title>
        <authorList>
            <person name="Isaki S."/>
            <person name="Hosoyama A."/>
            <person name="Tsuchikane K."/>
            <person name="Katsumata H."/>
            <person name="Ando Y."/>
            <person name="Yamazaki S."/>
            <person name="Fujita N."/>
        </authorList>
    </citation>
    <scope>NUCLEOTIDE SEQUENCE [LARGE SCALE GENOMIC DNA]</scope>
    <source>
        <strain evidence="6 7">NBRC 16725</strain>
    </source>
</reference>
<dbReference type="AlphaFoldDB" id="U2YNP7"/>
<dbReference type="GO" id="GO:0004497">
    <property type="term" value="F:monooxygenase activity"/>
    <property type="evidence" value="ECO:0007669"/>
    <property type="project" value="UniProtKB-KW"/>
</dbReference>
<dbReference type="InterPro" id="IPR050172">
    <property type="entry name" value="SsuD_RutA_monooxygenase"/>
</dbReference>
<keyword evidence="3" id="KW-0560">Oxidoreductase</keyword>
<evidence type="ECO:0000259" key="5">
    <source>
        <dbReference type="Pfam" id="PF00296"/>
    </source>
</evidence>
<dbReference type="Gene3D" id="3.20.20.30">
    <property type="entry name" value="Luciferase-like domain"/>
    <property type="match status" value="1"/>
</dbReference>